<dbReference type="PROSITE" id="PS00198">
    <property type="entry name" value="4FE4S_FER_1"/>
    <property type="match status" value="1"/>
</dbReference>
<name>A0A1U9UR86_CUPNE</name>
<feature type="domain" description="4Fe-4S ferredoxin-type" evidence="6">
    <location>
        <begin position="9"/>
        <end position="39"/>
    </location>
</feature>
<accession>A0A1U9UR86</accession>
<proteinExistence type="predicted"/>
<dbReference type="InterPro" id="IPR017900">
    <property type="entry name" value="4Fe4S_Fe_S_CS"/>
</dbReference>
<dbReference type="PROSITE" id="PS51379">
    <property type="entry name" value="4FE4S_FER_2"/>
    <property type="match status" value="1"/>
</dbReference>
<evidence type="ECO:0000259" key="6">
    <source>
        <dbReference type="PROSITE" id="PS51379"/>
    </source>
</evidence>
<protein>
    <submittedName>
        <fullName evidence="7">(Fe-S)-binding protein</fullName>
    </submittedName>
</protein>
<evidence type="ECO:0000313" key="7">
    <source>
        <dbReference type="EMBL" id="AQV95202.1"/>
    </source>
</evidence>
<dbReference type="GO" id="GO:0051539">
    <property type="term" value="F:4 iron, 4 sulfur cluster binding"/>
    <property type="evidence" value="ECO:0007669"/>
    <property type="project" value="UniProtKB-KW"/>
</dbReference>
<keyword evidence="3" id="KW-0677">Repeat</keyword>
<dbReference type="AlphaFoldDB" id="A0A1U9UR86"/>
<dbReference type="GO" id="GO:0046872">
    <property type="term" value="F:metal ion binding"/>
    <property type="evidence" value="ECO:0007669"/>
    <property type="project" value="UniProtKB-KW"/>
</dbReference>
<dbReference type="SUPFAM" id="SSF46548">
    <property type="entry name" value="alpha-helical ferredoxin"/>
    <property type="match status" value="1"/>
</dbReference>
<keyword evidence="4" id="KW-0408">Iron</keyword>
<keyword evidence="5" id="KW-0411">Iron-sulfur</keyword>
<dbReference type="EMBL" id="CP017757">
    <property type="protein sequence ID" value="AQV95202.1"/>
    <property type="molecule type" value="Genomic_DNA"/>
</dbReference>
<gene>
    <name evidence="7" type="ORF">BJN34_15085</name>
</gene>
<dbReference type="Proteomes" id="UP000189627">
    <property type="component" value="Chromosome 1"/>
</dbReference>
<dbReference type="KEGG" id="cuh:BJN34_15085"/>
<dbReference type="InterPro" id="IPR004017">
    <property type="entry name" value="Cys_rich_dom"/>
</dbReference>
<dbReference type="GO" id="GO:0016491">
    <property type="term" value="F:oxidoreductase activity"/>
    <property type="evidence" value="ECO:0007669"/>
    <property type="project" value="UniProtKB-ARBA"/>
</dbReference>
<dbReference type="RefSeq" id="WP_164704866.1">
    <property type="nucleotide sequence ID" value="NZ_CP017757.2"/>
</dbReference>
<reference evidence="8" key="1">
    <citation type="submission" date="2017-02" db="EMBL/GenBank/DDBJ databases">
        <title>Complete genome sequence of Cupriavidus necator strain NH9, a 3-chlorobenzoate degrader.</title>
        <authorList>
            <person name="Moriuchi R."/>
            <person name="Dohra H."/>
            <person name="Ogawa N."/>
        </authorList>
    </citation>
    <scope>NUCLEOTIDE SEQUENCE [LARGE SCALE GENOMIC DNA]</scope>
    <source>
        <strain evidence="8">NH9</strain>
    </source>
</reference>
<evidence type="ECO:0000256" key="3">
    <source>
        <dbReference type="ARBA" id="ARBA00022737"/>
    </source>
</evidence>
<dbReference type="Gene3D" id="3.30.70.20">
    <property type="match status" value="1"/>
</dbReference>
<keyword evidence="2" id="KW-0479">Metal-binding</keyword>
<keyword evidence="1" id="KW-0004">4Fe-4S</keyword>
<evidence type="ECO:0000256" key="2">
    <source>
        <dbReference type="ARBA" id="ARBA00022723"/>
    </source>
</evidence>
<evidence type="ECO:0000256" key="1">
    <source>
        <dbReference type="ARBA" id="ARBA00022485"/>
    </source>
</evidence>
<evidence type="ECO:0000256" key="4">
    <source>
        <dbReference type="ARBA" id="ARBA00023004"/>
    </source>
</evidence>
<evidence type="ECO:0000256" key="5">
    <source>
        <dbReference type="ARBA" id="ARBA00023014"/>
    </source>
</evidence>
<dbReference type="Pfam" id="PF02754">
    <property type="entry name" value="CCG"/>
    <property type="match status" value="1"/>
</dbReference>
<dbReference type="PANTHER" id="PTHR32479:SF17">
    <property type="entry name" value="GLYCOLATE OXIDASE IRON-SULFUR SUBUNIT"/>
    <property type="match status" value="1"/>
</dbReference>
<organism evidence="7 8">
    <name type="scientific">Cupriavidus necator</name>
    <name type="common">Alcaligenes eutrophus</name>
    <name type="synonym">Ralstonia eutropha</name>
    <dbReference type="NCBI Taxonomy" id="106590"/>
    <lineage>
        <taxon>Bacteria</taxon>
        <taxon>Pseudomonadati</taxon>
        <taxon>Pseudomonadota</taxon>
        <taxon>Betaproteobacteria</taxon>
        <taxon>Burkholderiales</taxon>
        <taxon>Burkholderiaceae</taxon>
        <taxon>Cupriavidus</taxon>
    </lineage>
</organism>
<dbReference type="PANTHER" id="PTHR32479">
    <property type="entry name" value="GLYCOLATE OXIDASE IRON-SULFUR SUBUNIT"/>
    <property type="match status" value="1"/>
</dbReference>
<sequence>MDFSTVIEQRMAEIASACTGCGKCFEACPMTVPAGLQGQDSGQVVAGILDLLCGGAGNAQASRWASACSMSGLCIPACPDAVNPRTMVRLAAFADKRRRLGKAAAPSALKAWRAMAHAVRVVSRLQLGADEIARLQRSEPAQPWPAAPPDVVLYTGCNVHKTPHILVLCLEILGALGLTYEVIGGPTACCGVIQFAGGDGNSAGRAGLSTLDKIEAVGAAHKLSWCPSCQAQFDDIIIPAHERIRSRLDFALTPFFVFLAGHLDALAARMTRPVNKRVALNERPGYPEVTRAVKAILAAVPGVEFVDLDVPRAGLMSNYLTVAPKFKSDLREAEFRAAADAGVTTLATVYHACHRELCHYEKEVSLEIVNVVEIIGESLGITADDIYKRLKMMDSVEEMLRECAGLIAANGLDVDEASEILLADQLAAQAIQGESLDECGLVY</sequence>
<dbReference type="InterPro" id="IPR017896">
    <property type="entry name" value="4Fe4S_Fe-S-bd"/>
</dbReference>
<evidence type="ECO:0000313" key="8">
    <source>
        <dbReference type="Proteomes" id="UP000189627"/>
    </source>
</evidence>